<dbReference type="OrthoDB" id="10676018at2759"/>
<accession>A0A0M0J6Q1</accession>
<evidence type="ECO:0000313" key="4">
    <source>
        <dbReference type="Proteomes" id="UP000037460"/>
    </source>
</evidence>
<evidence type="ECO:0000256" key="1">
    <source>
        <dbReference type="SAM" id="Coils"/>
    </source>
</evidence>
<feature type="coiled-coil region" evidence="1">
    <location>
        <begin position="418"/>
        <end position="445"/>
    </location>
</feature>
<evidence type="ECO:0000313" key="3">
    <source>
        <dbReference type="EMBL" id="KOO22289.1"/>
    </source>
</evidence>
<reference evidence="4" key="1">
    <citation type="journal article" date="2015" name="PLoS Genet.">
        <title>Genome Sequence and Transcriptome Analyses of Chrysochromulina tobin: Metabolic Tools for Enhanced Algal Fitness in the Prominent Order Prymnesiales (Haptophyceae).</title>
        <authorList>
            <person name="Hovde B.T."/>
            <person name="Deodato C.R."/>
            <person name="Hunsperger H.M."/>
            <person name="Ryken S.A."/>
            <person name="Yost W."/>
            <person name="Jha R.K."/>
            <person name="Patterson J."/>
            <person name="Monnat R.J. Jr."/>
            <person name="Barlow S.B."/>
            <person name="Starkenburg S.R."/>
            <person name="Cattolico R.A."/>
        </authorList>
    </citation>
    <scope>NUCLEOTIDE SEQUENCE</scope>
    <source>
        <strain evidence="4">CCMP291</strain>
    </source>
</reference>
<evidence type="ECO:0000256" key="2">
    <source>
        <dbReference type="SAM" id="MobiDB-lite"/>
    </source>
</evidence>
<feature type="region of interest" description="Disordered" evidence="2">
    <location>
        <begin position="328"/>
        <end position="363"/>
    </location>
</feature>
<dbReference type="EMBL" id="JWZX01003292">
    <property type="protein sequence ID" value="KOO22289.1"/>
    <property type="molecule type" value="Genomic_DNA"/>
</dbReference>
<organism evidence="3 4">
    <name type="scientific">Chrysochromulina tobinii</name>
    <dbReference type="NCBI Taxonomy" id="1460289"/>
    <lineage>
        <taxon>Eukaryota</taxon>
        <taxon>Haptista</taxon>
        <taxon>Haptophyta</taxon>
        <taxon>Prymnesiophyceae</taxon>
        <taxon>Prymnesiales</taxon>
        <taxon>Chrysochromulinaceae</taxon>
        <taxon>Chrysochromulina</taxon>
    </lineage>
</organism>
<feature type="compositionally biased region" description="Low complexity" evidence="2">
    <location>
        <begin position="624"/>
        <end position="650"/>
    </location>
</feature>
<feature type="non-terminal residue" evidence="3">
    <location>
        <position position="1"/>
    </location>
</feature>
<feature type="compositionally biased region" description="Gly residues" evidence="2">
    <location>
        <begin position="611"/>
        <end position="623"/>
    </location>
</feature>
<dbReference type="AlphaFoldDB" id="A0A0M0J6Q1"/>
<dbReference type="SUPFAM" id="SSF48452">
    <property type="entry name" value="TPR-like"/>
    <property type="match status" value="1"/>
</dbReference>
<comment type="caution">
    <text evidence="3">The sequence shown here is derived from an EMBL/GenBank/DDBJ whole genome shotgun (WGS) entry which is preliminary data.</text>
</comment>
<proteinExistence type="predicted"/>
<feature type="compositionally biased region" description="Low complexity" evidence="2">
    <location>
        <begin position="328"/>
        <end position="357"/>
    </location>
</feature>
<keyword evidence="4" id="KW-1185">Reference proteome</keyword>
<dbReference type="InterPro" id="IPR011990">
    <property type="entry name" value="TPR-like_helical_dom_sf"/>
</dbReference>
<sequence>DGECCEVRGGLGDRARISWRNGSRGALALARRDRAAISITADKVAATEQFAAAARDSAEAAARDSAAAAFAMSECKKSAATAAQCAQSVLATANGSSPHSAAAASCSSQPQPNTVMDGNKFIGTDPAMPGMDDEQGQLGEADTEAATRMAELLESAQRIAFEFATMLDDPDISPDPEAGAEQLRRGVAANQQEDFAAATAWFEDSYRRRPRVSTLLSVANMRLKLGDGPLAANLYSVIMEHPSATEAEQEMAGRKLRLAEFQLQQLGDADIHATKAPAAAAVPASVGPPRLVQQTSANLLTDAPEWLTSAAGALRFDRNPSATNTASASAVLSNAAPRPSAGSASGAASGAATNGATGEREAELQRRLAALQAKLAQQQADFEALLASTRHKDESLEAMLHEMTQTMQAEMGRANRMQETHEQEMRTARTAVARLEKEAQEARRAASAAAPTRAVSVHNEPGGLGDQIAEQLFKLPPALKAKLHAEDVMLEHGGDSVAAAPQLLLPALTHLHHLHEQNDQLAAASEAVTAAYSDAVRKLAASNAANSSSAGAVVGSAASAVVGSAVSYLRGVRAAGAAATPSAATHAAVEEATAVLPAVVASSRDAAGASPDGGAGYGGGDGGAQAMPAPTPTQPLATPTQPMPKTSNGAVSGGPAAGALPPGTPSDGAASQAFLSSTNMPQQGASSARNAKAVKYVDTLLGRANRDKIPEEDARQATEYFEAAKAANATEDHKTACSYFETSFLLNPKLTTLISTANMHLKLRNPTVASEIYSRLLQNPSVPQREREVALRKMAICETMLGAASDAPASHD</sequence>
<protein>
    <submittedName>
        <fullName evidence="3">Uncharacterized protein</fullName>
    </submittedName>
</protein>
<gene>
    <name evidence="3" type="ORF">Ctob_005719</name>
</gene>
<dbReference type="Proteomes" id="UP000037460">
    <property type="component" value="Unassembled WGS sequence"/>
</dbReference>
<feature type="region of interest" description="Disordered" evidence="2">
    <location>
        <begin position="605"/>
        <end position="672"/>
    </location>
</feature>
<name>A0A0M0J6Q1_9EUKA</name>
<keyword evidence="1" id="KW-0175">Coiled coil</keyword>